<evidence type="ECO:0000256" key="2">
    <source>
        <dbReference type="SAM" id="SignalP"/>
    </source>
</evidence>
<accession>A0A9K3PDL9</accession>
<feature type="signal peptide" evidence="2">
    <location>
        <begin position="1"/>
        <end position="21"/>
    </location>
</feature>
<comment type="caution">
    <text evidence="3">The sequence shown here is derived from an EMBL/GenBank/DDBJ whole genome shotgun (WGS) entry which is preliminary data.</text>
</comment>
<evidence type="ECO:0000256" key="1">
    <source>
        <dbReference type="SAM" id="MobiDB-lite"/>
    </source>
</evidence>
<sequence length="123" mass="13206">MVTKWLLFLFLTAVTPASIYGSQLTDIATTEDESELFRSSSEDISHDRNLRPKSSKAHKASKSTKYYVGAPAHAPSFYASPAAPSAHSPSFYASPAAPKTFKSTKATKYGSAPSMKASKGKRA</sequence>
<evidence type="ECO:0000313" key="4">
    <source>
        <dbReference type="Proteomes" id="UP000693970"/>
    </source>
</evidence>
<keyword evidence="4" id="KW-1185">Reference proteome</keyword>
<gene>
    <name evidence="3" type="ORF">IV203_023155</name>
</gene>
<reference evidence="3" key="1">
    <citation type="journal article" date="2021" name="Sci. Rep.">
        <title>Diploid genomic architecture of Nitzschia inconspicua, an elite biomass production diatom.</title>
        <authorList>
            <person name="Oliver A."/>
            <person name="Podell S."/>
            <person name="Pinowska A."/>
            <person name="Traller J.C."/>
            <person name="Smith S.R."/>
            <person name="McClure R."/>
            <person name="Beliaev A."/>
            <person name="Bohutskyi P."/>
            <person name="Hill E.A."/>
            <person name="Rabines A."/>
            <person name="Zheng H."/>
            <person name="Allen L.Z."/>
            <person name="Kuo A."/>
            <person name="Grigoriev I.V."/>
            <person name="Allen A.E."/>
            <person name="Hazlebeck D."/>
            <person name="Allen E.E."/>
        </authorList>
    </citation>
    <scope>NUCLEOTIDE SEQUENCE</scope>
    <source>
        <strain evidence="3">Hildebrandi</strain>
    </source>
</reference>
<evidence type="ECO:0000313" key="3">
    <source>
        <dbReference type="EMBL" id="KAG7341204.1"/>
    </source>
</evidence>
<dbReference type="EMBL" id="JAGRRH010000026">
    <property type="protein sequence ID" value="KAG7341204.1"/>
    <property type="molecule type" value="Genomic_DNA"/>
</dbReference>
<proteinExistence type="predicted"/>
<reference evidence="3" key="2">
    <citation type="submission" date="2021-04" db="EMBL/GenBank/DDBJ databases">
        <authorList>
            <person name="Podell S."/>
        </authorList>
    </citation>
    <scope>NUCLEOTIDE SEQUENCE</scope>
    <source>
        <strain evidence="3">Hildebrandi</strain>
    </source>
</reference>
<feature type="compositionally biased region" description="Basic and acidic residues" evidence="1">
    <location>
        <begin position="40"/>
        <end position="50"/>
    </location>
</feature>
<dbReference type="AlphaFoldDB" id="A0A9K3PDL9"/>
<keyword evidence="2" id="KW-0732">Signal</keyword>
<feature type="region of interest" description="Disordered" evidence="1">
    <location>
        <begin position="101"/>
        <end position="123"/>
    </location>
</feature>
<protein>
    <submittedName>
        <fullName evidence="3">Uncharacterized protein</fullName>
    </submittedName>
</protein>
<dbReference type="Proteomes" id="UP000693970">
    <property type="component" value="Unassembled WGS sequence"/>
</dbReference>
<feature type="region of interest" description="Disordered" evidence="1">
    <location>
        <begin position="37"/>
        <end position="62"/>
    </location>
</feature>
<feature type="chain" id="PRO_5039944406" evidence="2">
    <location>
        <begin position="22"/>
        <end position="123"/>
    </location>
</feature>
<organism evidence="3 4">
    <name type="scientific">Nitzschia inconspicua</name>
    <dbReference type="NCBI Taxonomy" id="303405"/>
    <lineage>
        <taxon>Eukaryota</taxon>
        <taxon>Sar</taxon>
        <taxon>Stramenopiles</taxon>
        <taxon>Ochrophyta</taxon>
        <taxon>Bacillariophyta</taxon>
        <taxon>Bacillariophyceae</taxon>
        <taxon>Bacillariophycidae</taxon>
        <taxon>Bacillariales</taxon>
        <taxon>Bacillariaceae</taxon>
        <taxon>Nitzschia</taxon>
    </lineage>
</organism>
<name>A0A9K3PDL9_9STRA</name>
<feature type="compositionally biased region" description="Basic residues" evidence="1">
    <location>
        <begin position="51"/>
        <end position="62"/>
    </location>
</feature>